<dbReference type="InterPro" id="IPR050445">
    <property type="entry name" value="Bact_polysacc_biosynth/exp"/>
</dbReference>
<name>A0A0S7WGH6_UNCT6</name>
<proteinExistence type="predicted"/>
<dbReference type="Gene3D" id="3.40.50.300">
    <property type="entry name" value="P-loop containing nucleotide triphosphate hydrolases"/>
    <property type="match status" value="1"/>
</dbReference>
<dbReference type="InterPro" id="IPR033756">
    <property type="entry name" value="YlxH/NBP35"/>
</dbReference>
<dbReference type="Pfam" id="PF10609">
    <property type="entry name" value="ParA"/>
    <property type="match status" value="1"/>
</dbReference>
<sequence>MGLSVLKQYEIESPVATEFRRLYSRLRRAGEGSSLKSVLVTSSVRGEGKSTTAAYLAITVARYRNTRTLLVDGDLRKPKLHELFQLRIRPGLSEVLAGVASLKSCFQSTSLESLKILAAGSASLFPSESFDSDRMKGVFEEVKFYFDVIIVDGAPVIAVSDPIILGSEVDGVLFVIMAGKTPREVVKRAKDLLSDSNVNVVGAVLNNVDEVLPYYYDYRYYGYAYRGTG</sequence>
<dbReference type="SUPFAM" id="SSF52540">
    <property type="entry name" value="P-loop containing nucleoside triphosphate hydrolases"/>
    <property type="match status" value="1"/>
</dbReference>
<dbReference type="Proteomes" id="UP000051124">
    <property type="component" value="Unassembled WGS sequence"/>
</dbReference>
<dbReference type="CDD" id="cd05387">
    <property type="entry name" value="BY-kinase"/>
    <property type="match status" value="1"/>
</dbReference>
<evidence type="ECO:0000313" key="3">
    <source>
        <dbReference type="EMBL" id="KPJ49269.1"/>
    </source>
</evidence>
<evidence type="ECO:0000256" key="2">
    <source>
        <dbReference type="ARBA" id="ARBA00022840"/>
    </source>
</evidence>
<reference evidence="3 4" key="1">
    <citation type="journal article" date="2015" name="Microbiome">
        <title>Genomic resolution of linkages in carbon, nitrogen, and sulfur cycling among widespread estuary sediment bacteria.</title>
        <authorList>
            <person name="Baker B.J."/>
            <person name="Lazar C.S."/>
            <person name="Teske A.P."/>
            <person name="Dick G.J."/>
        </authorList>
    </citation>
    <scope>NUCLEOTIDE SEQUENCE [LARGE SCALE GENOMIC DNA]</scope>
    <source>
        <strain evidence="3">DG_26</strain>
    </source>
</reference>
<dbReference type="AlphaFoldDB" id="A0A0S7WGH6"/>
<dbReference type="PANTHER" id="PTHR32309">
    <property type="entry name" value="TYROSINE-PROTEIN KINASE"/>
    <property type="match status" value="1"/>
</dbReference>
<keyword evidence="2" id="KW-0067">ATP-binding</keyword>
<dbReference type="InterPro" id="IPR027417">
    <property type="entry name" value="P-loop_NTPase"/>
</dbReference>
<dbReference type="GO" id="GO:0005524">
    <property type="term" value="F:ATP binding"/>
    <property type="evidence" value="ECO:0007669"/>
    <property type="project" value="UniProtKB-KW"/>
</dbReference>
<accession>A0A0S7WGH6</accession>
<dbReference type="GO" id="GO:0005886">
    <property type="term" value="C:plasma membrane"/>
    <property type="evidence" value="ECO:0007669"/>
    <property type="project" value="TreeGrafter"/>
</dbReference>
<organism evidence="3 4">
    <name type="scientific">candidate division TA06 bacterium DG_26</name>
    <dbReference type="NCBI Taxonomy" id="1703771"/>
    <lineage>
        <taxon>Bacteria</taxon>
        <taxon>Bacteria division TA06</taxon>
    </lineage>
</organism>
<evidence type="ECO:0000313" key="4">
    <source>
        <dbReference type="Proteomes" id="UP000051124"/>
    </source>
</evidence>
<dbReference type="NCBIfam" id="TIGR01007">
    <property type="entry name" value="eps_fam"/>
    <property type="match status" value="1"/>
</dbReference>
<protein>
    <submittedName>
        <fullName evidence="3">Uncharacterized protein</fullName>
    </submittedName>
</protein>
<gene>
    <name evidence="3" type="ORF">AMJ40_05885</name>
</gene>
<comment type="caution">
    <text evidence="3">The sequence shown here is derived from an EMBL/GenBank/DDBJ whole genome shotgun (WGS) entry which is preliminary data.</text>
</comment>
<dbReference type="GO" id="GO:0004713">
    <property type="term" value="F:protein tyrosine kinase activity"/>
    <property type="evidence" value="ECO:0007669"/>
    <property type="project" value="TreeGrafter"/>
</dbReference>
<evidence type="ECO:0000256" key="1">
    <source>
        <dbReference type="ARBA" id="ARBA00022741"/>
    </source>
</evidence>
<dbReference type="EMBL" id="LIZT01000066">
    <property type="protein sequence ID" value="KPJ49269.1"/>
    <property type="molecule type" value="Genomic_DNA"/>
</dbReference>
<keyword evidence="1" id="KW-0547">Nucleotide-binding</keyword>
<dbReference type="PANTHER" id="PTHR32309:SF13">
    <property type="entry name" value="FERRIC ENTEROBACTIN TRANSPORT PROTEIN FEPE"/>
    <property type="match status" value="1"/>
</dbReference>
<dbReference type="InterPro" id="IPR005702">
    <property type="entry name" value="Wzc-like_C"/>
</dbReference>